<dbReference type="Proteomes" id="UP000191418">
    <property type="component" value="Unassembled WGS sequence"/>
</dbReference>
<evidence type="ECO:0000313" key="6">
    <source>
        <dbReference type="EMBL" id="OPX55535.1"/>
    </source>
</evidence>
<proteinExistence type="inferred from homology"/>
<evidence type="ECO:0000259" key="5">
    <source>
        <dbReference type="PROSITE" id="PS50931"/>
    </source>
</evidence>
<dbReference type="SUPFAM" id="SSF46785">
    <property type="entry name" value="Winged helix' DNA-binding domain"/>
    <property type="match status" value="1"/>
</dbReference>
<evidence type="ECO:0000256" key="2">
    <source>
        <dbReference type="ARBA" id="ARBA00023015"/>
    </source>
</evidence>
<dbReference type="Gene3D" id="3.40.190.290">
    <property type="match status" value="1"/>
</dbReference>
<keyword evidence="2" id="KW-0805">Transcription regulation</keyword>
<dbReference type="SUPFAM" id="SSF53850">
    <property type="entry name" value="Periplasmic binding protein-like II"/>
    <property type="match status" value="1"/>
</dbReference>
<dbReference type="STRING" id="64969.SAMN02745127_01512"/>
<dbReference type="PROSITE" id="PS50931">
    <property type="entry name" value="HTH_LYSR"/>
    <property type="match status" value="1"/>
</dbReference>
<dbReference type="GO" id="GO:0003700">
    <property type="term" value="F:DNA-binding transcription factor activity"/>
    <property type="evidence" value="ECO:0007669"/>
    <property type="project" value="InterPro"/>
</dbReference>
<dbReference type="Pfam" id="PF00126">
    <property type="entry name" value="HTH_1"/>
    <property type="match status" value="1"/>
</dbReference>
<keyword evidence="7" id="KW-1185">Reference proteome</keyword>
<keyword evidence="4" id="KW-0804">Transcription</keyword>
<dbReference type="InterPro" id="IPR036390">
    <property type="entry name" value="WH_DNA-bd_sf"/>
</dbReference>
<gene>
    <name evidence="6" type="ORF">BTE48_07880</name>
</gene>
<accession>A0A1T4PIV5</accession>
<name>A0A1T4PIV5_9GAMM</name>
<evidence type="ECO:0000256" key="1">
    <source>
        <dbReference type="ARBA" id="ARBA00009437"/>
    </source>
</evidence>
<sequence>MAKLTYRQIEAFRAVMISGTTSGAADILCVSQPAVSRLISDFEDTVGVSMFERQKKRLVPTPEAQVFYAEVERSFVSLEKLMRAADDLRGFHLGSLRIASMPAVSLEFVPAVIQQFSQDNLGVSLSFQIRSTQQVADLVASQQFDLGIVSAIPLADAALRVEPLADSRMVCVMPSNHRLAEQEVIRPQDLDGENFISMGVDQSLRHKIDSVFDSAGVKRQLNIDTQLSYGACGFVQSGMGVSLVDPITALHYQKLGVVARRFEPRIAYRYNLIFPAHRTPSALTKAFVKLLKARLTLLSKSSAGVLTLDH</sequence>
<dbReference type="Pfam" id="PF03466">
    <property type="entry name" value="LysR_substrate"/>
    <property type="match status" value="1"/>
</dbReference>
<dbReference type="RefSeq" id="WP_078745118.1">
    <property type="nucleotide sequence ID" value="NZ_FUXG01000008.1"/>
</dbReference>
<dbReference type="GO" id="GO:0043565">
    <property type="term" value="F:sequence-specific DNA binding"/>
    <property type="evidence" value="ECO:0007669"/>
    <property type="project" value="TreeGrafter"/>
</dbReference>
<reference evidence="6 7" key="1">
    <citation type="submission" date="2017-01" db="EMBL/GenBank/DDBJ databases">
        <title>Genome Sequencing of a Marine Spirillum, Oceanospirillum multiglobuliferum ATCC 33336, from Japan.</title>
        <authorList>
            <person name="Carney J.G."/>
            <person name="Trachtenberg A.M."/>
            <person name="Rheaume B.A."/>
            <person name="Linnane J.D."/>
            <person name="Pitts N.L."/>
            <person name="Mykles D.L."/>
            <person name="Maclea K.S."/>
        </authorList>
    </citation>
    <scope>NUCLEOTIDE SEQUENCE [LARGE SCALE GENOMIC DNA]</scope>
    <source>
        <strain evidence="6 7">ATCC 33336</strain>
    </source>
</reference>
<dbReference type="CDD" id="cd08415">
    <property type="entry name" value="PBP2_LysR_opines_like"/>
    <property type="match status" value="1"/>
</dbReference>
<dbReference type="InterPro" id="IPR037424">
    <property type="entry name" value="NocR_PBP2"/>
</dbReference>
<protein>
    <submittedName>
        <fullName evidence="6">LysR family transcriptional regulator</fullName>
    </submittedName>
</protein>
<dbReference type="PANTHER" id="PTHR30427">
    <property type="entry name" value="TRANSCRIPTIONAL ACTIVATOR PROTEIN LYSR"/>
    <property type="match status" value="1"/>
</dbReference>
<dbReference type="OrthoDB" id="6624490at2"/>
<dbReference type="InterPro" id="IPR036388">
    <property type="entry name" value="WH-like_DNA-bd_sf"/>
</dbReference>
<dbReference type="InterPro" id="IPR005119">
    <property type="entry name" value="LysR_subst-bd"/>
</dbReference>
<organism evidence="6 7">
    <name type="scientific">Oceanospirillum multiglobuliferum</name>
    <dbReference type="NCBI Taxonomy" id="64969"/>
    <lineage>
        <taxon>Bacteria</taxon>
        <taxon>Pseudomonadati</taxon>
        <taxon>Pseudomonadota</taxon>
        <taxon>Gammaproteobacteria</taxon>
        <taxon>Oceanospirillales</taxon>
        <taxon>Oceanospirillaceae</taxon>
        <taxon>Oceanospirillum</taxon>
    </lineage>
</organism>
<dbReference type="PANTHER" id="PTHR30427:SF1">
    <property type="entry name" value="TRANSCRIPTIONAL ACTIVATOR PROTEIN LYSR"/>
    <property type="match status" value="1"/>
</dbReference>
<dbReference type="Gene3D" id="1.10.10.10">
    <property type="entry name" value="Winged helix-like DNA-binding domain superfamily/Winged helix DNA-binding domain"/>
    <property type="match status" value="1"/>
</dbReference>
<comment type="caution">
    <text evidence="6">The sequence shown here is derived from an EMBL/GenBank/DDBJ whole genome shotgun (WGS) entry which is preliminary data.</text>
</comment>
<keyword evidence="3" id="KW-0238">DNA-binding</keyword>
<dbReference type="GO" id="GO:0010628">
    <property type="term" value="P:positive regulation of gene expression"/>
    <property type="evidence" value="ECO:0007669"/>
    <property type="project" value="TreeGrafter"/>
</dbReference>
<dbReference type="EMBL" id="MTSM01000008">
    <property type="protein sequence ID" value="OPX55535.1"/>
    <property type="molecule type" value="Genomic_DNA"/>
</dbReference>
<evidence type="ECO:0000256" key="3">
    <source>
        <dbReference type="ARBA" id="ARBA00023125"/>
    </source>
</evidence>
<evidence type="ECO:0000256" key="4">
    <source>
        <dbReference type="ARBA" id="ARBA00023163"/>
    </source>
</evidence>
<evidence type="ECO:0000313" key="7">
    <source>
        <dbReference type="Proteomes" id="UP000191418"/>
    </source>
</evidence>
<feature type="domain" description="HTH lysR-type" evidence="5">
    <location>
        <begin position="4"/>
        <end position="61"/>
    </location>
</feature>
<dbReference type="InterPro" id="IPR000847">
    <property type="entry name" value="LysR_HTH_N"/>
</dbReference>
<dbReference type="AlphaFoldDB" id="A0A1T4PIV5"/>
<comment type="similarity">
    <text evidence="1">Belongs to the LysR transcriptional regulatory family.</text>
</comment>